<dbReference type="InterPro" id="IPR018957">
    <property type="entry name" value="Znf_C3HC4_RING-type"/>
</dbReference>
<dbReference type="SUPFAM" id="SSF57850">
    <property type="entry name" value="RING/U-box"/>
    <property type="match status" value="1"/>
</dbReference>
<dbReference type="EMBL" id="MU155148">
    <property type="protein sequence ID" value="KAF9483924.1"/>
    <property type="molecule type" value="Genomic_DNA"/>
</dbReference>
<comment type="caution">
    <text evidence="7">The sequence shown here is derived from an EMBL/GenBank/DDBJ whole genome shotgun (WGS) entry which is preliminary data.</text>
</comment>
<keyword evidence="3" id="KW-0862">Zinc</keyword>
<accession>A0A9P6D4W6</accession>
<keyword evidence="5" id="KW-0175">Coiled coil</keyword>
<keyword evidence="8" id="KW-1185">Reference proteome</keyword>
<evidence type="ECO:0000256" key="1">
    <source>
        <dbReference type="ARBA" id="ARBA00022723"/>
    </source>
</evidence>
<protein>
    <recommendedName>
        <fullName evidence="6">RING-type domain-containing protein</fullName>
    </recommendedName>
</protein>
<feature type="domain" description="RING-type" evidence="6">
    <location>
        <begin position="70"/>
        <end position="135"/>
    </location>
</feature>
<keyword evidence="2 4" id="KW-0863">Zinc-finger</keyword>
<dbReference type="InterPro" id="IPR001841">
    <property type="entry name" value="Znf_RING"/>
</dbReference>
<dbReference type="PROSITE" id="PS50089">
    <property type="entry name" value="ZF_RING_2"/>
    <property type="match status" value="1"/>
</dbReference>
<name>A0A9P6D4W6_9AGAR</name>
<evidence type="ECO:0000256" key="3">
    <source>
        <dbReference type="ARBA" id="ARBA00022833"/>
    </source>
</evidence>
<reference evidence="7" key="1">
    <citation type="submission" date="2020-11" db="EMBL/GenBank/DDBJ databases">
        <authorList>
            <consortium name="DOE Joint Genome Institute"/>
            <person name="Ahrendt S."/>
            <person name="Riley R."/>
            <person name="Andreopoulos W."/>
            <person name="Labutti K."/>
            <person name="Pangilinan J."/>
            <person name="Ruiz-Duenas F.J."/>
            <person name="Barrasa J.M."/>
            <person name="Sanchez-Garcia M."/>
            <person name="Camarero S."/>
            <person name="Miyauchi S."/>
            <person name="Serrano A."/>
            <person name="Linde D."/>
            <person name="Babiker R."/>
            <person name="Drula E."/>
            <person name="Ayuso-Fernandez I."/>
            <person name="Pacheco R."/>
            <person name="Padilla G."/>
            <person name="Ferreira P."/>
            <person name="Barriuso J."/>
            <person name="Kellner H."/>
            <person name="Castanera R."/>
            <person name="Alfaro M."/>
            <person name="Ramirez L."/>
            <person name="Pisabarro A.G."/>
            <person name="Kuo A."/>
            <person name="Tritt A."/>
            <person name="Lipzen A."/>
            <person name="He G."/>
            <person name="Yan M."/>
            <person name="Ng V."/>
            <person name="Cullen D."/>
            <person name="Martin F."/>
            <person name="Rosso M.-N."/>
            <person name="Henrissat B."/>
            <person name="Hibbett D."/>
            <person name="Martinez A.T."/>
            <person name="Grigoriev I.V."/>
        </authorList>
    </citation>
    <scope>NUCLEOTIDE SEQUENCE</scope>
    <source>
        <strain evidence="7">CIRM-BRFM 674</strain>
    </source>
</reference>
<dbReference type="OrthoDB" id="8062037at2759"/>
<sequence>MADNTEPRMHTLTFESPDELIEDLRMLTERLRSVVRAGQLSREQIIILLDGLPRIDEKKLSELGEKDNFCPICFVPFLTILTEEEMASAMDSPAHPVEESGITKLSHSWQCGHMFCRKDISKWILSGHASCPMCRRDLAENESSEQQATEQQIADADRDMEEFESATNIIRRQIASLRPLLNSIDGPAFDDLMGPHLARALETNANGEDRHDFSGMYS</sequence>
<organism evidence="7 8">
    <name type="scientific">Pholiota conissans</name>
    <dbReference type="NCBI Taxonomy" id="109636"/>
    <lineage>
        <taxon>Eukaryota</taxon>
        <taxon>Fungi</taxon>
        <taxon>Dikarya</taxon>
        <taxon>Basidiomycota</taxon>
        <taxon>Agaricomycotina</taxon>
        <taxon>Agaricomycetes</taxon>
        <taxon>Agaricomycetidae</taxon>
        <taxon>Agaricales</taxon>
        <taxon>Agaricineae</taxon>
        <taxon>Strophariaceae</taxon>
        <taxon>Pholiota</taxon>
    </lineage>
</organism>
<feature type="coiled-coil region" evidence="5">
    <location>
        <begin position="139"/>
        <end position="166"/>
    </location>
</feature>
<evidence type="ECO:0000256" key="5">
    <source>
        <dbReference type="SAM" id="Coils"/>
    </source>
</evidence>
<evidence type="ECO:0000256" key="4">
    <source>
        <dbReference type="PROSITE-ProRule" id="PRU00175"/>
    </source>
</evidence>
<evidence type="ECO:0000259" key="6">
    <source>
        <dbReference type="PROSITE" id="PS50089"/>
    </source>
</evidence>
<dbReference type="InterPro" id="IPR013083">
    <property type="entry name" value="Znf_RING/FYVE/PHD"/>
</dbReference>
<keyword evidence="1" id="KW-0479">Metal-binding</keyword>
<gene>
    <name evidence="7" type="ORF">BDN70DRAFT_873036</name>
</gene>
<evidence type="ECO:0000256" key="2">
    <source>
        <dbReference type="ARBA" id="ARBA00022771"/>
    </source>
</evidence>
<proteinExistence type="predicted"/>
<dbReference type="Proteomes" id="UP000807469">
    <property type="component" value="Unassembled WGS sequence"/>
</dbReference>
<dbReference type="Gene3D" id="3.30.40.10">
    <property type="entry name" value="Zinc/RING finger domain, C3HC4 (zinc finger)"/>
    <property type="match status" value="1"/>
</dbReference>
<evidence type="ECO:0000313" key="8">
    <source>
        <dbReference type="Proteomes" id="UP000807469"/>
    </source>
</evidence>
<evidence type="ECO:0000313" key="7">
    <source>
        <dbReference type="EMBL" id="KAF9483924.1"/>
    </source>
</evidence>
<dbReference type="AlphaFoldDB" id="A0A9P6D4W6"/>
<dbReference type="GO" id="GO:0008270">
    <property type="term" value="F:zinc ion binding"/>
    <property type="evidence" value="ECO:0007669"/>
    <property type="project" value="UniProtKB-KW"/>
</dbReference>
<dbReference type="Pfam" id="PF00097">
    <property type="entry name" value="zf-C3HC4"/>
    <property type="match status" value="1"/>
</dbReference>